<feature type="domain" description="DOMON" evidence="11">
    <location>
        <begin position="100"/>
        <end position="211"/>
    </location>
</feature>
<dbReference type="PIRSF" id="PIRSF037471">
    <property type="entry name" value="UCP037471"/>
    <property type="match status" value="1"/>
</dbReference>
<feature type="binding site" description="axial binding residue" evidence="9">
    <location>
        <position position="358"/>
    </location>
    <ligand>
        <name>heme b</name>
        <dbReference type="ChEBI" id="CHEBI:60344"/>
        <label>1</label>
    </ligand>
    <ligandPart>
        <name>Fe</name>
        <dbReference type="ChEBI" id="CHEBI:18248"/>
    </ligandPart>
</feature>
<evidence type="ECO:0000256" key="10">
    <source>
        <dbReference type="SAM" id="Phobius"/>
    </source>
</evidence>
<proteinExistence type="predicted"/>
<evidence type="ECO:0000256" key="5">
    <source>
        <dbReference type="ARBA" id="ARBA00022982"/>
    </source>
</evidence>
<feature type="binding site" description="axial binding residue" evidence="9">
    <location>
        <position position="322"/>
    </location>
    <ligand>
        <name>heme b</name>
        <dbReference type="ChEBI" id="CHEBI:60344"/>
        <label>1</label>
    </ligand>
    <ligandPart>
        <name>Fe</name>
        <dbReference type="ChEBI" id="CHEBI:18248"/>
    </ligandPart>
</feature>
<evidence type="ECO:0000313" key="14">
    <source>
        <dbReference type="Proteomes" id="UP001229421"/>
    </source>
</evidence>
<accession>A0AAD8NK82</accession>
<keyword evidence="5 8" id="KW-0249">Electron transport</keyword>
<feature type="transmembrane region" description="Helical" evidence="10">
    <location>
        <begin position="286"/>
        <end position="311"/>
    </location>
</feature>
<feature type="transmembrane region" description="Helical" evidence="10">
    <location>
        <begin position="42"/>
        <end position="62"/>
    </location>
</feature>
<feature type="binding site" description="axial binding residue" evidence="9">
    <location>
        <position position="257"/>
    </location>
    <ligand>
        <name>heme b</name>
        <dbReference type="ChEBI" id="CHEBI:60344"/>
        <label>1</label>
    </ligand>
    <ligandPart>
        <name>Fe</name>
        <dbReference type="ChEBI" id="CHEBI:18248"/>
    </ligandPart>
</feature>
<dbReference type="CDD" id="cd08760">
    <property type="entry name" value="Cyt_b561_FRRS1_like"/>
    <property type="match status" value="1"/>
</dbReference>
<dbReference type="PANTHER" id="PTHR23130">
    <property type="entry name" value="CYTOCHROME B561 AND DOMON DOMAIN-CONTAINING PROTEIN"/>
    <property type="match status" value="1"/>
</dbReference>
<keyword evidence="7 8" id="KW-0472">Membrane</keyword>
<dbReference type="SMART" id="SM00664">
    <property type="entry name" value="DoH"/>
    <property type="match status" value="1"/>
</dbReference>
<feature type="binding site" description="axial binding residue" evidence="9">
    <location>
        <position position="290"/>
    </location>
    <ligand>
        <name>heme b</name>
        <dbReference type="ChEBI" id="CHEBI:60344"/>
        <label>1</label>
    </ligand>
    <ligandPart>
        <name>Fe</name>
        <dbReference type="ChEBI" id="CHEBI:18248"/>
    </ligandPart>
</feature>
<evidence type="ECO:0000256" key="9">
    <source>
        <dbReference type="PIRSR" id="PIRSR037471-1"/>
    </source>
</evidence>
<name>A0AAD8NK82_TARER</name>
<dbReference type="InterPro" id="IPR017214">
    <property type="entry name" value="UCP037471"/>
</dbReference>
<dbReference type="InterPro" id="IPR045266">
    <property type="entry name" value="DOH_DOMON"/>
</dbReference>
<evidence type="ECO:0000256" key="4">
    <source>
        <dbReference type="ARBA" id="ARBA00022729"/>
    </source>
</evidence>
<feature type="transmembrane region" description="Helical" evidence="10">
    <location>
        <begin position="323"/>
        <end position="342"/>
    </location>
</feature>
<feature type="transmembrane region" description="Helical" evidence="10">
    <location>
        <begin position="6"/>
        <end position="30"/>
    </location>
</feature>
<dbReference type="PANTHER" id="PTHR23130:SF171">
    <property type="entry name" value="OS01G0895300 PROTEIN"/>
    <property type="match status" value="1"/>
</dbReference>
<evidence type="ECO:0000256" key="3">
    <source>
        <dbReference type="ARBA" id="ARBA00022692"/>
    </source>
</evidence>
<dbReference type="PROSITE" id="PS50836">
    <property type="entry name" value="DOMON"/>
    <property type="match status" value="1"/>
</dbReference>
<keyword evidence="4" id="KW-0732">Signal</keyword>
<dbReference type="SMART" id="SM00665">
    <property type="entry name" value="B561"/>
    <property type="match status" value="1"/>
</dbReference>
<feature type="transmembrane region" description="Helical" evidence="10">
    <location>
        <begin position="386"/>
        <end position="406"/>
    </location>
</feature>
<feature type="transmembrane region" description="Helical" evidence="10">
    <location>
        <begin position="363"/>
        <end position="380"/>
    </location>
</feature>
<keyword evidence="9" id="KW-0408">Iron</keyword>
<evidence type="ECO:0000256" key="6">
    <source>
        <dbReference type="ARBA" id="ARBA00022989"/>
    </source>
</evidence>
<evidence type="ECO:0000259" key="11">
    <source>
        <dbReference type="PROSITE" id="PS50836"/>
    </source>
</evidence>
<feature type="domain" description="Cytochrome b561" evidence="12">
    <location>
        <begin position="219"/>
        <end position="412"/>
    </location>
</feature>
<gene>
    <name evidence="13" type="ORF">QVD17_34158</name>
</gene>
<sequence length="412" mass="45996">MTDYVWWEFFFLLPVDSLFFFFLFISPTCLEVMIKVIIMMRLIINLPFLLILAFNHLSLHMIHAQTTHDSCSSNTTLTNLNGRFLFDISSLNCYAVWTSEDFILRYSQAGPSLWNFVLSTPTTNSYIGMGFSPNGGMVGSSAVVGWVGRDGSPNMKKYFLGGQTPSQVLVDEGDLQILGNTSSIFSESSRIYMAFQLVTNQPRQRLVYSVGDSSNPSPGTPSYRLTQHRSQIAIRLNYASGQGSQTKAPYSNLKRAHGILNMIGWGILIPIGALVARFLRHLDPLWFYVHSSVQTLGFILGLAGVIVGIVLDDRLDARVGKHKGLGSTILALGCLQILALLLRPSIDAKTRKYWNWYHHNIGRLMILFAIVNIFYGVHLAKAGSSWNVGYGVILGIFAITIVILEVRMLRKK</sequence>
<dbReference type="GO" id="GO:0046872">
    <property type="term" value="F:metal ion binding"/>
    <property type="evidence" value="ECO:0007669"/>
    <property type="project" value="UniProtKB-KW"/>
</dbReference>
<evidence type="ECO:0000313" key="13">
    <source>
        <dbReference type="EMBL" id="KAK1412699.1"/>
    </source>
</evidence>
<keyword evidence="14" id="KW-1185">Reference proteome</keyword>
<keyword evidence="3 10" id="KW-0812">Transmembrane</keyword>
<evidence type="ECO:0000256" key="2">
    <source>
        <dbReference type="ARBA" id="ARBA00022448"/>
    </source>
</evidence>
<dbReference type="PROSITE" id="PS50939">
    <property type="entry name" value="CYTOCHROME_B561"/>
    <property type="match status" value="1"/>
</dbReference>
<evidence type="ECO:0000256" key="1">
    <source>
        <dbReference type="ARBA" id="ARBA00004370"/>
    </source>
</evidence>
<comment type="cofactor">
    <cofactor evidence="8">
        <name>heme b</name>
        <dbReference type="ChEBI" id="CHEBI:60344"/>
    </cofactor>
    <text evidence="8">Binds 2 heme b groups non-covalently.</text>
</comment>
<comment type="subcellular location">
    <subcellularLocation>
        <location evidence="1">Membrane</location>
    </subcellularLocation>
</comment>
<protein>
    <recommendedName>
        <fullName evidence="8">Cytochrome b561 and DOMON domain-containing protein</fullName>
    </recommendedName>
</protein>
<dbReference type="EMBL" id="JAUHHV010000009">
    <property type="protein sequence ID" value="KAK1412699.1"/>
    <property type="molecule type" value="Genomic_DNA"/>
</dbReference>
<dbReference type="Pfam" id="PF03188">
    <property type="entry name" value="Cytochrom_B561"/>
    <property type="match status" value="1"/>
</dbReference>
<keyword evidence="6 10" id="KW-1133">Transmembrane helix</keyword>
<keyword evidence="9" id="KW-0479">Metal-binding</keyword>
<feature type="transmembrane region" description="Helical" evidence="10">
    <location>
        <begin position="259"/>
        <end position="279"/>
    </location>
</feature>
<dbReference type="SUPFAM" id="SSF49344">
    <property type="entry name" value="CBD9-like"/>
    <property type="match status" value="1"/>
</dbReference>
<evidence type="ECO:0000256" key="7">
    <source>
        <dbReference type="ARBA" id="ARBA00023136"/>
    </source>
</evidence>
<dbReference type="GO" id="GO:0016020">
    <property type="term" value="C:membrane"/>
    <property type="evidence" value="ECO:0007669"/>
    <property type="project" value="UniProtKB-SubCell"/>
</dbReference>
<evidence type="ECO:0000259" key="12">
    <source>
        <dbReference type="PROSITE" id="PS50939"/>
    </source>
</evidence>
<dbReference type="CDD" id="cd09631">
    <property type="entry name" value="DOMON_DOH"/>
    <property type="match status" value="1"/>
</dbReference>
<keyword evidence="2 8" id="KW-0813">Transport</keyword>
<evidence type="ECO:0000256" key="8">
    <source>
        <dbReference type="PIRNR" id="PIRNR037471"/>
    </source>
</evidence>
<dbReference type="AlphaFoldDB" id="A0AAD8NK82"/>
<dbReference type="InterPro" id="IPR005018">
    <property type="entry name" value="DOMON_domain"/>
</dbReference>
<dbReference type="Pfam" id="PF03351">
    <property type="entry name" value="DOMON"/>
    <property type="match status" value="1"/>
</dbReference>
<dbReference type="Gene3D" id="1.20.120.1770">
    <property type="match status" value="1"/>
</dbReference>
<organism evidence="13 14">
    <name type="scientific">Tagetes erecta</name>
    <name type="common">African marigold</name>
    <dbReference type="NCBI Taxonomy" id="13708"/>
    <lineage>
        <taxon>Eukaryota</taxon>
        <taxon>Viridiplantae</taxon>
        <taxon>Streptophyta</taxon>
        <taxon>Embryophyta</taxon>
        <taxon>Tracheophyta</taxon>
        <taxon>Spermatophyta</taxon>
        <taxon>Magnoliopsida</taxon>
        <taxon>eudicotyledons</taxon>
        <taxon>Gunneridae</taxon>
        <taxon>Pentapetalae</taxon>
        <taxon>asterids</taxon>
        <taxon>campanulids</taxon>
        <taxon>Asterales</taxon>
        <taxon>Asteraceae</taxon>
        <taxon>Asteroideae</taxon>
        <taxon>Heliantheae alliance</taxon>
        <taxon>Tageteae</taxon>
        <taxon>Tagetes</taxon>
    </lineage>
</organism>
<dbReference type="InterPro" id="IPR006593">
    <property type="entry name" value="Cyt_b561/ferric_Rdtase_TM"/>
</dbReference>
<reference evidence="13" key="1">
    <citation type="journal article" date="2023" name="bioRxiv">
        <title>Improved chromosome-level genome assembly for marigold (Tagetes erecta).</title>
        <authorList>
            <person name="Jiang F."/>
            <person name="Yuan L."/>
            <person name="Wang S."/>
            <person name="Wang H."/>
            <person name="Xu D."/>
            <person name="Wang A."/>
            <person name="Fan W."/>
        </authorList>
    </citation>
    <scope>NUCLEOTIDE SEQUENCE</scope>
    <source>
        <strain evidence="13">WSJ</strain>
        <tissue evidence="13">Leaf</tissue>
    </source>
</reference>
<comment type="caution">
    <text evidence="13">The sequence shown here is derived from an EMBL/GenBank/DDBJ whole genome shotgun (WGS) entry which is preliminary data.</text>
</comment>
<dbReference type="Proteomes" id="UP001229421">
    <property type="component" value="Unassembled WGS sequence"/>
</dbReference>